<organism evidence="3 4">
    <name type="scientific">Salana multivorans</name>
    <dbReference type="NCBI Taxonomy" id="120377"/>
    <lineage>
        <taxon>Bacteria</taxon>
        <taxon>Bacillati</taxon>
        <taxon>Actinomycetota</taxon>
        <taxon>Actinomycetes</taxon>
        <taxon>Micrococcales</taxon>
        <taxon>Beutenbergiaceae</taxon>
        <taxon>Salana</taxon>
    </lineage>
</organism>
<keyword evidence="2" id="KW-1133">Transmembrane helix</keyword>
<dbReference type="Proteomes" id="UP000275356">
    <property type="component" value="Unassembled WGS sequence"/>
</dbReference>
<dbReference type="AlphaFoldDB" id="A0A3N2D8B1"/>
<keyword evidence="4" id="KW-1185">Reference proteome</keyword>
<reference evidence="3 4" key="1">
    <citation type="submission" date="2018-11" db="EMBL/GenBank/DDBJ databases">
        <title>Sequencing the genomes of 1000 actinobacteria strains.</title>
        <authorList>
            <person name="Klenk H.-P."/>
        </authorList>
    </citation>
    <scope>NUCLEOTIDE SEQUENCE [LARGE SCALE GENOMIC DNA]</scope>
    <source>
        <strain evidence="3 4">DSM 13521</strain>
    </source>
</reference>
<name>A0A3N2D8B1_9MICO</name>
<evidence type="ECO:0000313" key="4">
    <source>
        <dbReference type="Proteomes" id="UP000275356"/>
    </source>
</evidence>
<evidence type="ECO:0000313" key="3">
    <source>
        <dbReference type="EMBL" id="ROR95932.1"/>
    </source>
</evidence>
<feature type="transmembrane region" description="Helical" evidence="2">
    <location>
        <begin position="123"/>
        <end position="141"/>
    </location>
</feature>
<proteinExistence type="predicted"/>
<dbReference type="EMBL" id="RKHQ01000001">
    <property type="protein sequence ID" value="ROR95932.1"/>
    <property type="molecule type" value="Genomic_DNA"/>
</dbReference>
<evidence type="ECO:0000256" key="1">
    <source>
        <dbReference type="SAM" id="MobiDB-lite"/>
    </source>
</evidence>
<keyword evidence="2" id="KW-0812">Transmembrane</keyword>
<comment type="caution">
    <text evidence="3">The sequence shown here is derived from an EMBL/GenBank/DDBJ whole genome shotgun (WGS) entry which is preliminary data.</text>
</comment>
<keyword evidence="2" id="KW-0472">Membrane</keyword>
<feature type="transmembrane region" description="Helical" evidence="2">
    <location>
        <begin position="147"/>
        <end position="165"/>
    </location>
</feature>
<sequence length="322" mass="33940">MSPAGFVVAAVAALLLGYLVPALVRRRQAVGDARVPDRFSTRLRVVERRSTPVSGGASTEALVRSTIRSAPHQIAERREEQAVNRPAGMAERRTAAEARRVAAVRAALAARRAEQAAAARRRLVLTLVVLGVTVIAWVAVAVASFQWYLALFPTVVLGATLYLGVRAAQAERAEWSQVPESLRAPRAATPSGPSYSPSQLRAHLTATGAAPEGVDARSGLRWDTGEMPLDVASVAEDVEAVAEQAPEADAAGTWTPVPVPVPTYTLKAAAPRRETEVTAEPSAVEIASSDDAGVVVAEVEETSATDVPSIDLNAVLARRRAV</sequence>
<evidence type="ECO:0000256" key="2">
    <source>
        <dbReference type="SAM" id="Phobius"/>
    </source>
</evidence>
<feature type="transmembrane region" description="Helical" evidence="2">
    <location>
        <begin position="6"/>
        <end position="24"/>
    </location>
</feature>
<feature type="region of interest" description="Disordered" evidence="1">
    <location>
        <begin position="176"/>
        <end position="199"/>
    </location>
</feature>
<gene>
    <name evidence="3" type="ORF">EDD28_0500</name>
</gene>
<accession>A0A3N2D8B1</accession>
<protein>
    <submittedName>
        <fullName evidence="3">Uncharacterized protein</fullName>
    </submittedName>
</protein>